<evidence type="ECO:0000313" key="9">
    <source>
        <dbReference type="EMBL" id="GAO49739.1"/>
    </source>
</evidence>
<organism evidence="9 10">
    <name type="scientific">Saitoella complicata (strain BCRC 22490 / CBS 7301 / JCM 7358 / NBRC 10748 / NRRL Y-17804)</name>
    <dbReference type="NCBI Taxonomy" id="698492"/>
    <lineage>
        <taxon>Eukaryota</taxon>
        <taxon>Fungi</taxon>
        <taxon>Dikarya</taxon>
        <taxon>Ascomycota</taxon>
        <taxon>Taphrinomycotina</taxon>
        <taxon>Taphrinomycotina incertae sedis</taxon>
        <taxon>Saitoella</taxon>
    </lineage>
</organism>
<dbReference type="InterPro" id="IPR013328">
    <property type="entry name" value="6PGD_dom2"/>
</dbReference>
<keyword evidence="5" id="KW-0311">Gluconate utilization</keyword>
<name>A0A0E9NIR8_SAICN</name>
<keyword evidence="10" id="KW-1185">Reference proteome</keyword>
<gene>
    <name evidence="9" type="ORF">G7K_3882-t1</name>
</gene>
<comment type="similarity">
    <text evidence="2">Belongs to the 6-phosphogluconate dehydrogenase family.</text>
</comment>
<dbReference type="Gene3D" id="3.40.50.720">
    <property type="entry name" value="NAD(P)-binding Rossmann-like Domain"/>
    <property type="match status" value="1"/>
</dbReference>
<dbReference type="GO" id="GO:0004616">
    <property type="term" value="F:phosphogluconate dehydrogenase (decarboxylating) activity"/>
    <property type="evidence" value="ECO:0007669"/>
    <property type="project" value="UniProtKB-EC"/>
</dbReference>
<feature type="region of interest" description="Disordered" evidence="7">
    <location>
        <begin position="617"/>
        <end position="659"/>
    </location>
</feature>
<feature type="region of interest" description="Disordered" evidence="7">
    <location>
        <begin position="124"/>
        <end position="144"/>
    </location>
</feature>
<dbReference type="PANTHER" id="PTHR11811">
    <property type="entry name" value="6-PHOSPHOGLUCONATE DEHYDROGENASE"/>
    <property type="match status" value="1"/>
</dbReference>
<dbReference type="SUPFAM" id="SSF48179">
    <property type="entry name" value="6-phosphogluconate dehydrogenase C-terminal domain-like"/>
    <property type="match status" value="1"/>
</dbReference>
<sequence length="1305" mass="143029">MFSFGKGMTRSETLATFARAPFSTQLQRLTTHALPSSDELTLRISSRSTPDALCEISSIATDAEKWIRNTRLVLEGLDAEDDVEWAGQGKDGFVGVEAQVGRFNMLLSTYLSVSLTVLERPDVRPSPGFGEAPSSSSQENPAGPLLDRLDALSQSFQDLLVIHGRIKQQVDIALEWTEVSQTLSEIDSELIRCDTLIFELEEARHIPPPSPSLDVNSLEALVAVNDGRRRTGSGTRHARTASLATLPTQTSAPLTRLEGLMAPLRASLSFLTPRLSSFTTRATNIFPSAVKALQDRKHGVEKRWGKLEGTVERVREELGEDQWVVVFRAAGGQCSDMISSILRKREGYVPAIPRVLAVIEKGIRDRLTVNGEVLRLYEGLKQEWEKLEGEVREMDRVLEEEDAFGTLKSSEREPEVEPPRKGRMEELRGEGSRTPGKNGEEMMVAAEGWDSTPPSQLKVPLPRREAAIPIPRPTPFSQRRVVSHNGYGGETPRRGSTSNASASVVSTSTPSLRSGVTSPTPSTMGGRRFEGGLIPLTARPRWNVSPKAGVLAESVSSSPTPTSKLGRLGGMRSVSVSSGTEREENEWDSESGDAFCSPETDDVCADTPGIAVVRSTPERDRRASDIGGSPVRRLSGIPTPKRRVSEIPPPPGRRSGQEADVAGGWGVFWCGYAETTGEFVRECEDCAVDTGNDTGNGCWVEDPGCWDAEYGEENEWDSDAGWDAGKEYVEVARKRGGEGEGFAEVEMNARMTARTKTEKTADHGESYIIGRTPSIAIIARYTQTITTNTTMGKEEIKRIGIVGAGSMGLNMSLMFRDVGMDVSVFDIVSDNVDKAIKLAKEDPDAKKGGSTEGLKEYSHFANSFDEKARRVILLSISHGHPTDEVLDNLLPLLKEGDIIIDGGNEWWEETERRQRRCEEKGVFFIGMGVSGGYQSARRGPSMSPGGSKEAFDIVEDMLKSVAANSEQGGPCVTYVGPRGSGHYVKMLHNGIEQGMLGVISEAYAALHAILNSGPDPKHRDANQQIGEILAKWRDGGELKNNFLVDIGVDICTRRGGDGKSEKEPGEVVDVVEDKVVQDSDNTEGTGVWSLREAAARHVSAPTIAAAHFMRIASSNRPDRLAFVKNGPQIPTPMNAPLEGKERDEFVEDLRKAVYLSFLAAFIQGMGCIANASKDEEWDVKMSEVMRIWRAGCIITSDYIADLLQPIFASQEDLRNLLTHPSVAREVRTNFPSLKRIVAWAIQHDAHCPSISASLEWWKYCGQEELLPTSFMEGEMDLFGGHSYDLKREGNEGTEKGKHHTEWRKP</sequence>
<reference evidence="9 10" key="1">
    <citation type="journal article" date="2011" name="J. Gen. Appl. Microbiol.">
        <title>Draft genome sequencing of the enigmatic yeast Saitoella complicata.</title>
        <authorList>
            <person name="Nishida H."/>
            <person name="Hamamoto M."/>
            <person name="Sugiyama J."/>
        </authorList>
    </citation>
    <scope>NUCLEOTIDE SEQUENCE [LARGE SCALE GENOMIC DNA]</scope>
    <source>
        <strain evidence="9 10">NRRL Y-17804</strain>
    </source>
</reference>
<feature type="compositionally biased region" description="Basic residues" evidence="7">
    <location>
        <begin position="1296"/>
        <end position="1305"/>
    </location>
</feature>
<evidence type="ECO:0000256" key="3">
    <source>
        <dbReference type="ARBA" id="ARBA00013011"/>
    </source>
</evidence>
<proteinExistence type="inferred from homology"/>
<dbReference type="InterPro" id="IPR013889">
    <property type="entry name" value="Karyogamy_KAR9"/>
</dbReference>
<reference evidence="9 10" key="2">
    <citation type="journal article" date="2014" name="J. Gen. Appl. Microbiol.">
        <title>The early diverging ascomycetous budding yeast Saitoella complicata has three histone deacetylases belonging to the Clr6, Hos2, and Rpd3 lineages.</title>
        <authorList>
            <person name="Nishida H."/>
            <person name="Matsumoto T."/>
            <person name="Kondo S."/>
            <person name="Hamamoto M."/>
            <person name="Yoshikawa H."/>
        </authorList>
    </citation>
    <scope>NUCLEOTIDE SEQUENCE [LARGE SCALE GENOMIC DNA]</scope>
    <source>
        <strain evidence="9 10">NRRL Y-17804</strain>
    </source>
</reference>
<feature type="compositionally biased region" description="Polar residues" evidence="7">
    <location>
        <begin position="554"/>
        <end position="563"/>
    </location>
</feature>
<evidence type="ECO:0000256" key="1">
    <source>
        <dbReference type="ARBA" id="ARBA00004874"/>
    </source>
</evidence>
<dbReference type="EC" id="1.1.1.44" evidence="3"/>
<dbReference type="Pfam" id="PF00393">
    <property type="entry name" value="6PGD"/>
    <property type="match status" value="1"/>
</dbReference>
<dbReference type="FunFam" id="3.40.50.720:FF:000634">
    <property type="entry name" value="6-phosphogluconate dehydrogenase, decarboxylating"/>
    <property type="match status" value="1"/>
</dbReference>
<dbReference type="EMBL" id="BACD03000025">
    <property type="protein sequence ID" value="GAO49739.1"/>
    <property type="molecule type" value="Genomic_DNA"/>
</dbReference>
<feature type="region of interest" description="Disordered" evidence="7">
    <location>
        <begin position="553"/>
        <end position="601"/>
    </location>
</feature>
<accession>A0A0E9NIR8</accession>
<dbReference type="SMART" id="SM01350">
    <property type="entry name" value="6PGD"/>
    <property type="match status" value="1"/>
</dbReference>
<feature type="compositionally biased region" description="Polar residues" evidence="7">
    <location>
        <begin position="512"/>
        <end position="523"/>
    </location>
</feature>
<dbReference type="SUPFAM" id="SSF51735">
    <property type="entry name" value="NAD(P)-binding Rossmann-fold domains"/>
    <property type="match status" value="1"/>
</dbReference>
<dbReference type="GO" id="GO:0050661">
    <property type="term" value="F:NADP binding"/>
    <property type="evidence" value="ECO:0007669"/>
    <property type="project" value="InterPro"/>
</dbReference>
<feature type="compositionally biased region" description="Low complexity" evidence="7">
    <location>
        <begin position="496"/>
        <end position="511"/>
    </location>
</feature>
<keyword evidence="6" id="KW-0570">Pentose shunt</keyword>
<evidence type="ECO:0000259" key="8">
    <source>
        <dbReference type="SMART" id="SM01350"/>
    </source>
</evidence>
<feature type="region of interest" description="Disordered" evidence="7">
    <location>
        <begin position="403"/>
        <end position="439"/>
    </location>
</feature>
<dbReference type="STRING" id="698492.A0A0E9NIR8"/>
<feature type="region of interest" description="Disordered" evidence="7">
    <location>
        <begin position="1286"/>
        <end position="1305"/>
    </location>
</feature>
<dbReference type="Pfam" id="PF08580">
    <property type="entry name" value="KAR9"/>
    <property type="match status" value="1"/>
</dbReference>
<evidence type="ECO:0000313" key="10">
    <source>
        <dbReference type="Proteomes" id="UP000033140"/>
    </source>
</evidence>
<dbReference type="InterPro" id="IPR008927">
    <property type="entry name" value="6-PGluconate_DH-like_C_sf"/>
</dbReference>
<feature type="compositionally biased region" description="Basic and acidic residues" evidence="7">
    <location>
        <begin position="1286"/>
        <end position="1295"/>
    </location>
</feature>
<dbReference type="Proteomes" id="UP000033140">
    <property type="component" value="Unassembled WGS sequence"/>
</dbReference>
<dbReference type="InterPro" id="IPR006115">
    <property type="entry name" value="6PGDH_NADP-bd"/>
</dbReference>
<dbReference type="GO" id="GO:0006098">
    <property type="term" value="P:pentose-phosphate shunt"/>
    <property type="evidence" value="ECO:0007669"/>
    <property type="project" value="UniProtKB-UniPathway"/>
</dbReference>
<keyword evidence="4" id="KW-0560">Oxidoreductase</keyword>
<evidence type="ECO:0000256" key="2">
    <source>
        <dbReference type="ARBA" id="ARBA00008419"/>
    </source>
</evidence>
<dbReference type="Pfam" id="PF03446">
    <property type="entry name" value="NAD_binding_2"/>
    <property type="match status" value="1"/>
</dbReference>
<feature type="region of interest" description="Disordered" evidence="7">
    <location>
        <begin position="468"/>
        <end position="529"/>
    </location>
</feature>
<dbReference type="GO" id="GO:0019521">
    <property type="term" value="P:D-gluconate metabolic process"/>
    <property type="evidence" value="ECO:0007669"/>
    <property type="project" value="UniProtKB-KW"/>
</dbReference>
<reference evidence="9 10" key="3">
    <citation type="journal article" date="2015" name="Genome Announc.">
        <title>Draft Genome Sequence of the Archiascomycetous Yeast Saitoella complicata.</title>
        <authorList>
            <person name="Yamauchi K."/>
            <person name="Kondo S."/>
            <person name="Hamamoto M."/>
            <person name="Takahashi Y."/>
            <person name="Ogura Y."/>
            <person name="Hayashi T."/>
            <person name="Nishida H."/>
        </authorList>
    </citation>
    <scope>NUCLEOTIDE SEQUENCE [LARGE SCALE GENOMIC DNA]</scope>
    <source>
        <strain evidence="9 10">NRRL Y-17804</strain>
    </source>
</reference>
<evidence type="ECO:0000256" key="4">
    <source>
        <dbReference type="ARBA" id="ARBA00023002"/>
    </source>
</evidence>
<evidence type="ECO:0000256" key="7">
    <source>
        <dbReference type="SAM" id="MobiDB-lite"/>
    </source>
</evidence>
<dbReference type="PRINTS" id="PR00076">
    <property type="entry name" value="6PGDHDRGNASE"/>
</dbReference>
<feature type="compositionally biased region" description="Basic and acidic residues" evidence="7">
    <location>
        <begin position="409"/>
        <end position="431"/>
    </location>
</feature>
<comment type="pathway">
    <text evidence="1">Carbohydrate degradation; pentose phosphate pathway; D-ribulose 5-phosphate from D-glucose 6-phosphate (oxidative stage): step 3/3.</text>
</comment>
<feature type="domain" description="6-phosphogluconate dehydrogenase C-terminal" evidence="8">
    <location>
        <begin position="981"/>
        <end position="1303"/>
    </location>
</feature>
<evidence type="ECO:0000256" key="5">
    <source>
        <dbReference type="ARBA" id="ARBA00023064"/>
    </source>
</evidence>
<dbReference type="InterPro" id="IPR036291">
    <property type="entry name" value="NAD(P)-bd_dom_sf"/>
</dbReference>
<protein>
    <recommendedName>
        <fullName evidence="3">phosphogluconate dehydrogenase (NADP(+)-dependent, decarboxylating)</fullName>
        <ecNumber evidence="3">1.1.1.44</ecNumber>
    </recommendedName>
</protein>
<comment type="caution">
    <text evidence="9">The sequence shown here is derived from an EMBL/GenBank/DDBJ whole genome shotgun (WGS) entry which is preliminary data.</text>
</comment>
<dbReference type="Gene3D" id="1.10.1040.10">
    <property type="entry name" value="N-(1-d-carboxylethyl)-l-norvaline Dehydrogenase, domain 2"/>
    <property type="match status" value="1"/>
</dbReference>
<dbReference type="InterPro" id="IPR006183">
    <property type="entry name" value="Pgluconate_DH"/>
</dbReference>
<dbReference type="InterPro" id="IPR006114">
    <property type="entry name" value="6PGDH_C"/>
</dbReference>
<evidence type="ECO:0000256" key="6">
    <source>
        <dbReference type="ARBA" id="ARBA00023126"/>
    </source>
</evidence>
<dbReference type="UniPathway" id="UPA00115">
    <property type="reaction ID" value="UER00410"/>
</dbReference>